<dbReference type="Proteomes" id="UP000440732">
    <property type="component" value="Unassembled WGS sequence"/>
</dbReference>
<dbReference type="AlphaFoldDB" id="A0A6A3UJI3"/>
<dbReference type="EMBL" id="QXGE01000092">
    <property type="protein sequence ID" value="KAE9325238.1"/>
    <property type="molecule type" value="Genomic_DNA"/>
</dbReference>
<dbReference type="Proteomes" id="UP000440367">
    <property type="component" value="Unassembled WGS sequence"/>
</dbReference>
<accession>A0A6A3UJI3</accession>
<dbReference type="EMBL" id="QXFX01000301">
    <property type="protein sequence ID" value="KAE9121319.1"/>
    <property type="molecule type" value="Genomic_DNA"/>
</dbReference>
<evidence type="ECO:0000256" key="1">
    <source>
        <dbReference type="SAM" id="SignalP"/>
    </source>
</evidence>
<evidence type="ECO:0000313" key="11">
    <source>
        <dbReference type="Proteomes" id="UP000429523"/>
    </source>
</evidence>
<reference evidence="11 12" key="1">
    <citation type="submission" date="2018-08" db="EMBL/GenBank/DDBJ databases">
        <title>Genomic investigation of the strawberry pathogen Phytophthora fragariae indicates pathogenicity is determined by transcriptional variation in three key races.</title>
        <authorList>
            <person name="Adams T.M."/>
            <person name="Armitage A.D."/>
            <person name="Sobczyk M.K."/>
            <person name="Bates H.J."/>
            <person name="Dunwell J.M."/>
            <person name="Nellist C.F."/>
            <person name="Harrison R.J."/>
        </authorList>
    </citation>
    <scope>NUCLEOTIDE SEQUENCE [LARGE SCALE GENOMIC DNA]</scope>
    <source>
        <strain evidence="10 13">A4</strain>
        <strain evidence="9 14">BC-1</strain>
        <strain evidence="8 18">BC-23</strain>
        <strain evidence="7 12">NOV-27</strain>
        <strain evidence="6 15">NOV-5</strain>
        <strain evidence="4 16">NOV-71</strain>
        <strain evidence="2 11">NOV-9</strain>
        <strain evidence="5 19">ONT-3</strain>
        <strain evidence="3 17">SCRP245</strain>
    </source>
</reference>
<dbReference type="Proteomes" id="UP000476176">
    <property type="component" value="Unassembled WGS sequence"/>
</dbReference>
<evidence type="ECO:0000313" key="5">
    <source>
        <dbReference type="EMBL" id="KAE9121319.1"/>
    </source>
</evidence>
<dbReference type="EMBL" id="QXGD01000233">
    <property type="protein sequence ID" value="KAE9246696.1"/>
    <property type="molecule type" value="Genomic_DNA"/>
</dbReference>
<organism evidence="6 15">
    <name type="scientific">Phytophthora fragariae</name>
    <dbReference type="NCBI Taxonomy" id="53985"/>
    <lineage>
        <taxon>Eukaryota</taxon>
        <taxon>Sar</taxon>
        <taxon>Stramenopiles</taxon>
        <taxon>Oomycota</taxon>
        <taxon>Peronosporomycetes</taxon>
        <taxon>Peronosporales</taxon>
        <taxon>Peronosporaceae</taxon>
        <taxon>Phytophthora</taxon>
    </lineage>
</organism>
<evidence type="ECO:0000313" key="18">
    <source>
        <dbReference type="Proteomes" id="UP000476176"/>
    </source>
</evidence>
<dbReference type="Proteomes" id="UP000488956">
    <property type="component" value="Unassembled WGS sequence"/>
</dbReference>
<feature type="chain" id="PRO_5036166287" evidence="1">
    <location>
        <begin position="23"/>
        <end position="55"/>
    </location>
</feature>
<evidence type="ECO:0000313" key="2">
    <source>
        <dbReference type="EMBL" id="KAE8944273.1"/>
    </source>
</evidence>
<evidence type="ECO:0000313" key="14">
    <source>
        <dbReference type="Proteomes" id="UP000440367"/>
    </source>
</evidence>
<sequence>MPRKSCMMSLSLHVDFLPPTLVLLLKLCQQCKKSKASLTKLKSSRDSIGVPTHFP</sequence>
<dbReference type="EMBL" id="QXGB01000207">
    <property type="protein sequence ID" value="KAE9224642.1"/>
    <property type="molecule type" value="Genomic_DNA"/>
</dbReference>
<evidence type="ECO:0000313" key="17">
    <source>
        <dbReference type="Proteomes" id="UP000460718"/>
    </source>
</evidence>
<dbReference type="EMBL" id="QXGA01000165">
    <property type="protein sequence ID" value="KAE9151000.1"/>
    <property type="molecule type" value="Genomic_DNA"/>
</dbReference>
<evidence type="ECO:0000313" key="15">
    <source>
        <dbReference type="Proteomes" id="UP000440732"/>
    </source>
</evidence>
<dbReference type="Proteomes" id="UP000441208">
    <property type="component" value="Unassembled WGS sequence"/>
</dbReference>
<comment type="caution">
    <text evidence="6">The sequence shown here is derived from an EMBL/GenBank/DDBJ whole genome shotgun (WGS) entry which is preliminary data.</text>
</comment>
<dbReference type="Proteomes" id="UP000460718">
    <property type="component" value="Unassembled WGS sequence"/>
</dbReference>
<evidence type="ECO:0000313" key="12">
    <source>
        <dbReference type="Proteomes" id="UP000433483"/>
    </source>
</evidence>
<dbReference type="Proteomes" id="UP000437068">
    <property type="component" value="Unassembled WGS sequence"/>
</dbReference>
<dbReference type="EMBL" id="QXGC01000322">
    <property type="protein sequence ID" value="KAE9240573.1"/>
    <property type="molecule type" value="Genomic_DNA"/>
</dbReference>
<dbReference type="EMBL" id="QXGF01000212">
    <property type="protein sequence ID" value="KAE8944273.1"/>
    <property type="molecule type" value="Genomic_DNA"/>
</dbReference>
<dbReference type="EMBL" id="QXFW01000552">
    <property type="protein sequence ID" value="KAE9008916.1"/>
    <property type="molecule type" value="Genomic_DNA"/>
</dbReference>
<gene>
    <name evidence="10" type="ORF">PF001_g3037</name>
    <name evidence="9" type="ORF">PF002_g6613</name>
    <name evidence="8" type="ORF">PF004_g7437</name>
    <name evidence="7" type="ORF">PF005_g5833</name>
    <name evidence="6" type="ORF">PF006_g4656</name>
    <name evidence="4" type="ORF">PF007_g8464</name>
    <name evidence="2" type="ORF">PF009_g6042</name>
    <name evidence="5" type="ORF">PF010_g7150</name>
    <name evidence="3" type="ORF">PF011_g10509</name>
</gene>
<evidence type="ECO:0000313" key="4">
    <source>
        <dbReference type="EMBL" id="KAE9119643.1"/>
    </source>
</evidence>
<feature type="signal peptide" evidence="1">
    <location>
        <begin position="1"/>
        <end position="22"/>
    </location>
</feature>
<evidence type="ECO:0000313" key="9">
    <source>
        <dbReference type="EMBL" id="KAE9246696.1"/>
    </source>
</evidence>
<evidence type="ECO:0000313" key="8">
    <source>
        <dbReference type="EMBL" id="KAE9240573.1"/>
    </source>
</evidence>
<evidence type="ECO:0000313" key="3">
    <source>
        <dbReference type="EMBL" id="KAE9008916.1"/>
    </source>
</evidence>
<evidence type="ECO:0000313" key="6">
    <source>
        <dbReference type="EMBL" id="KAE9151000.1"/>
    </source>
</evidence>
<protein>
    <submittedName>
        <fullName evidence="6">Uncharacterized protein</fullName>
    </submittedName>
</protein>
<name>A0A6A3UJI3_9STRA</name>
<dbReference type="EMBL" id="QXFZ01000356">
    <property type="protein sequence ID" value="KAE9119643.1"/>
    <property type="molecule type" value="Genomic_DNA"/>
</dbReference>
<evidence type="ECO:0000313" key="10">
    <source>
        <dbReference type="EMBL" id="KAE9325238.1"/>
    </source>
</evidence>
<evidence type="ECO:0000313" key="13">
    <source>
        <dbReference type="Proteomes" id="UP000437068"/>
    </source>
</evidence>
<dbReference type="Proteomes" id="UP000433483">
    <property type="component" value="Unassembled WGS sequence"/>
</dbReference>
<evidence type="ECO:0000313" key="16">
    <source>
        <dbReference type="Proteomes" id="UP000441208"/>
    </source>
</evidence>
<dbReference type="Proteomes" id="UP000429523">
    <property type="component" value="Unassembled WGS sequence"/>
</dbReference>
<proteinExistence type="predicted"/>
<evidence type="ECO:0000313" key="7">
    <source>
        <dbReference type="EMBL" id="KAE9224642.1"/>
    </source>
</evidence>
<keyword evidence="1" id="KW-0732">Signal</keyword>
<evidence type="ECO:0000313" key="19">
    <source>
        <dbReference type="Proteomes" id="UP000488956"/>
    </source>
</evidence>
<keyword evidence="12" id="KW-1185">Reference proteome</keyword>